<gene>
    <name evidence="1" type="ORF">CPB83DRAFT_865047</name>
</gene>
<evidence type="ECO:0000313" key="1">
    <source>
        <dbReference type="EMBL" id="KAF9522068.1"/>
    </source>
</evidence>
<keyword evidence="2" id="KW-1185">Reference proteome</keyword>
<organism evidence="1 2">
    <name type="scientific">Crepidotus variabilis</name>
    <dbReference type="NCBI Taxonomy" id="179855"/>
    <lineage>
        <taxon>Eukaryota</taxon>
        <taxon>Fungi</taxon>
        <taxon>Dikarya</taxon>
        <taxon>Basidiomycota</taxon>
        <taxon>Agaricomycotina</taxon>
        <taxon>Agaricomycetes</taxon>
        <taxon>Agaricomycetidae</taxon>
        <taxon>Agaricales</taxon>
        <taxon>Agaricineae</taxon>
        <taxon>Crepidotaceae</taxon>
        <taxon>Crepidotus</taxon>
    </lineage>
</organism>
<name>A0A9P6E3W0_9AGAR</name>
<dbReference type="AlphaFoldDB" id="A0A9P6E3W0"/>
<protein>
    <recommendedName>
        <fullName evidence="3">F-box domain-containing protein</fullName>
    </recommendedName>
</protein>
<proteinExistence type="predicted"/>
<dbReference type="Proteomes" id="UP000807306">
    <property type="component" value="Unassembled WGS sequence"/>
</dbReference>
<dbReference type="Gene3D" id="1.20.1280.50">
    <property type="match status" value="1"/>
</dbReference>
<sequence length="307" mass="34603">METPASPNAAQILIDEKIRQLKAERNSLSPVSQLPPELLGDIFTHALALDDPHYDRSGPAMSFNFSYVSQQWRNIALSIPHLWTSLSEDHIDWSCVMLERSKTTDIVVNVNLCVAGANRGRSESIPRKVEFLEHIFERHASRIINLLVVSSDDHPMPDFPFLTPRLHILDLWHPSSKAGTPHFSAHLLSASPLVELRFDGYNVDWNNASFPKLKTLVLEYICFEASSSVIPFLEALRSTRQLQKLHIHHSLPKSFDSEDLSNISPVELGSLEKLSFADFREGCKAKLLSCLKVPSTALVTVKEVFWT</sequence>
<evidence type="ECO:0008006" key="3">
    <source>
        <dbReference type="Google" id="ProtNLM"/>
    </source>
</evidence>
<dbReference type="SUPFAM" id="SSF52047">
    <property type="entry name" value="RNI-like"/>
    <property type="match status" value="1"/>
</dbReference>
<evidence type="ECO:0000313" key="2">
    <source>
        <dbReference type="Proteomes" id="UP000807306"/>
    </source>
</evidence>
<dbReference type="EMBL" id="MU157963">
    <property type="protein sequence ID" value="KAF9522068.1"/>
    <property type="molecule type" value="Genomic_DNA"/>
</dbReference>
<reference evidence="1" key="1">
    <citation type="submission" date="2020-11" db="EMBL/GenBank/DDBJ databases">
        <authorList>
            <consortium name="DOE Joint Genome Institute"/>
            <person name="Ahrendt S."/>
            <person name="Riley R."/>
            <person name="Andreopoulos W."/>
            <person name="Labutti K."/>
            <person name="Pangilinan J."/>
            <person name="Ruiz-Duenas F.J."/>
            <person name="Barrasa J.M."/>
            <person name="Sanchez-Garcia M."/>
            <person name="Camarero S."/>
            <person name="Miyauchi S."/>
            <person name="Serrano A."/>
            <person name="Linde D."/>
            <person name="Babiker R."/>
            <person name="Drula E."/>
            <person name="Ayuso-Fernandez I."/>
            <person name="Pacheco R."/>
            <person name="Padilla G."/>
            <person name="Ferreira P."/>
            <person name="Barriuso J."/>
            <person name="Kellner H."/>
            <person name="Castanera R."/>
            <person name="Alfaro M."/>
            <person name="Ramirez L."/>
            <person name="Pisabarro A.G."/>
            <person name="Kuo A."/>
            <person name="Tritt A."/>
            <person name="Lipzen A."/>
            <person name="He G."/>
            <person name="Yan M."/>
            <person name="Ng V."/>
            <person name="Cullen D."/>
            <person name="Martin F."/>
            <person name="Rosso M.-N."/>
            <person name="Henrissat B."/>
            <person name="Hibbett D."/>
            <person name="Martinez A.T."/>
            <person name="Grigoriev I.V."/>
        </authorList>
    </citation>
    <scope>NUCLEOTIDE SEQUENCE</scope>
    <source>
        <strain evidence="1">CBS 506.95</strain>
    </source>
</reference>
<comment type="caution">
    <text evidence="1">The sequence shown here is derived from an EMBL/GenBank/DDBJ whole genome shotgun (WGS) entry which is preliminary data.</text>
</comment>
<dbReference type="OrthoDB" id="3269400at2759"/>
<accession>A0A9P6E3W0</accession>